<dbReference type="OrthoDB" id="2906757at2"/>
<evidence type="ECO:0000313" key="2">
    <source>
        <dbReference type="Proteomes" id="UP000033558"/>
    </source>
</evidence>
<accession>A0A0F4LUJ4</accession>
<protein>
    <submittedName>
        <fullName evidence="1">Uncharacterized protein</fullName>
    </submittedName>
</protein>
<sequence length="210" mass="24209">MEINISLSQFISVSTSKTIDAKKSAMDRIKHSVYSPASDYWKPIRDELPKVLKGEHTFDAFNSIIDKTSEKNNKKNNFKLDVQNLKDFFSNHSYECLENHNTKASWRYDAGDLTVRVAPEFNIIIDGQKYLLRVEYRLKKANERSTYEPSILLLNEATKDKRDADTKVAILNLQDQKLMTLDDVKNKDLGILMSAASDFCKLYNQPTFLD</sequence>
<dbReference type="Proteomes" id="UP000033558">
    <property type="component" value="Unassembled WGS sequence"/>
</dbReference>
<proteinExistence type="predicted"/>
<gene>
    <name evidence="1" type="ORF">JG30_06330</name>
</gene>
<keyword evidence="2" id="KW-1185">Reference proteome</keyword>
<dbReference type="STRING" id="1218492.JG30_06330"/>
<comment type="caution">
    <text evidence="1">The sequence shown here is derived from an EMBL/GenBank/DDBJ whole genome shotgun (WGS) entry which is preliminary data.</text>
</comment>
<dbReference type="RefSeq" id="WP_046316124.1">
    <property type="nucleotide sequence ID" value="NZ_JBHSZT010000001.1"/>
</dbReference>
<name>A0A0F4LUJ4_9LACO</name>
<dbReference type="HOGENOM" id="CLU_115334_0_0_9"/>
<dbReference type="EMBL" id="JXJQ01000006">
    <property type="protein sequence ID" value="KJY62422.1"/>
    <property type="molecule type" value="Genomic_DNA"/>
</dbReference>
<dbReference type="AlphaFoldDB" id="A0A0F4LUJ4"/>
<evidence type="ECO:0000313" key="1">
    <source>
        <dbReference type="EMBL" id="KJY62422.1"/>
    </source>
</evidence>
<organism evidence="1 2">
    <name type="scientific">Bombilactobacillus mellifer</name>
    <dbReference type="NCBI Taxonomy" id="1218492"/>
    <lineage>
        <taxon>Bacteria</taxon>
        <taxon>Bacillati</taxon>
        <taxon>Bacillota</taxon>
        <taxon>Bacilli</taxon>
        <taxon>Lactobacillales</taxon>
        <taxon>Lactobacillaceae</taxon>
        <taxon>Bombilactobacillus</taxon>
    </lineage>
</organism>
<reference evidence="1 2" key="1">
    <citation type="submission" date="2015-01" db="EMBL/GenBank/DDBJ databases">
        <title>Comparative genomics of the lactic acid bacteria isolated from the honey bee gut.</title>
        <authorList>
            <person name="Ellegaard K.M."/>
            <person name="Tamarit D."/>
            <person name="Javelind E."/>
            <person name="Olofsson T."/>
            <person name="Andersson S.G."/>
            <person name="Vasquez A."/>
        </authorList>
    </citation>
    <scope>NUCLEOTIDE SEQUENCE [LARGE SCALE GENOMIC DNA]</scope>
    <source>
        <strain evidence="1 2">Bin4</strain>
    </source>
</reference>
<dbReference type="PATRIC" id="fig|1218492.5.peg.764"/>